<dbReference type="NCBIfam" id="TIGR01509">
    <property type="entry name" value="HAD-SF-IA-v3"/>
    <property type="match status" value="1"/>
</dbReference>
<accession>A0ABT4AGC4</accession>
<evidence type="ECO:0000313" key="1">
    <source>
        <dbReference type="EMBL" id="MCY1080636.1"/>
    </source>
</evidence>
<gene>
    <name evidence="1" type="ORF">OV287_39960</name>
</gene>
<organism evidence="1 2">
    <name type="scientific">Archangium lansingense</name>
    <dbReference type="NCBI Taxonomy" id="2995310"/>
    <lineage>
        <taxon>Bacteria</taxon>
        <taxon>Pseudomonadati</taxon>
        <taxon>Myxococcota</taxon>
        <taxon>Myxococcia</taxon>
        <taxon>Myxococcales</taxon>
        <taxon>Cystobacterineae</taxon>
        <taxon>Archangiaceae</taxon>
        <taxon>Archangium</taxon>
    </lineage>
</organism>
<dbReference type="SUPFAM" id="SSF56784">
    <property type="entry name" value="HAD-like"/>
    <property type="match status" value="1"/>
</dbReference>
<sequence>MRERFNARVTAADVARCKPDPEMYIKAASAPGVAPTGCLVVEDAVLRDRATLAAGARCLALTTTFPCDVLLQARAECVTAHHDPRGGLGYDTRHAAAFAGMGIPTLACMLDQLPGLMTAALQRQDLAQWAARENLVLARPG</sequence>
<dbReference type="PANTHER" id="PTHR43481">
    <property type="entry name" value="FRUCTOSE-1-PHOSPHATE PHOSPHATASE"/>
    <property type="match status" value="1"/>
</dbReference>
<dbReference type="InterPro" id="IPR006439">
    <property type="entry name" value="HAD-SF_hydro_IA"/>
</dbReference>
<name>A0ABT4AGC4_9BACT</name>
<evidence type="ECO:0000313" key="2">
    <source>
        <dbReference type="Proteomes" id="UP001207654"/>
    </source>
</evidence>
<dbReference type="InterPro" id="IPR036412">
    <property type="entry name" value="HAD-like_sf"/>
</dbReference>
<dbReference type="Proteomes" id="UP001207654">
    <property type="component" value="Unassembled WGS sequence"/>
</dbReference>
<comment type="caution">
    <text evidence="1">The sequence shown here is derived from an EMBL/GenBank/DDBJ whole genome shotgun (WGS) entry which is preliminary data.</text>
</comment>
<reference evidence="1 2" key="1">
    <citation type="submission" date="2022-11" db="EMBL/GenBank/DDBJ databases">
        <title>Minimal conservation of predation-associated metabolite biosynthetic gene clusters underscores biosynthetic potential of Myxococcota including descriptions for ten novel species: Archangium lansinium sp. nov., Myxococcus landrumus sp. nov., Nannocystis bai.</title>
        <authorList>
            <person name="Ahearne A."/>
            <person name="Stevens C."/>
            <person name="Phillips K."/>
        </authorList>
    </citation>
    <scope>NUCLEOTIDE SEQUENCE [LARGE SCALE GENOMIC DNA]</scope>
    <source>
        <strain evidence="1 2">MIWBW</strain>
    </source>
</reference>
<dbReference type="RefSeq" id="WP_267542505.1">
    <property type="nucleotide sequence ID" value="NZ_JAPNKA010000001.1"/>
</dbReference>
<dbReference type="InterPro" id="IPR051806">
    <property type="entry name" value="HAD-like_SPP"/>
</dbReference>
<dbReference type="Gene3D" id="3.40.50.1000">
    <property type="entry name" value="HAD superfamily/HAD-like"/>
    <property type="match status" value="1"/>
</dbReference>
<keyword evidence="2" id="KW-1185">Reference proteome</keyword>
<proteinExistence type="predicted"/>
<dbReference type="InterPro" id="IPR023214">
    <property type="entry name" value="HAD_sf"/>
</dbReference>
<dbReference type="EMBL" id="JAPNKA010000001">
    <property type="protein sequence ID" value="MCY1080636.1"/>
    <property type="molecule type" value="Genomic_DNA"/>
</dbReference>
<protein>
    <submittedName>
        <fullName evidence="1">HAD family phosphatase</fullName>
    </submittedName>
</protein>
<dbReference type="PANTHER" id="PTHR43481:SF4">
    <property type="entry name" value="GLYCEROL-1-PHOSPHATE PHOSPHOHYDROLASE 1-RELATED"/>
    <property type="match status" value="1"/>
</dbReference>